<dbReference type="Proteomes" id="UP000466307">
    <property type="component" value="Unassembled WGS sequence"/>
</dbReference>
<accession>A0A7K3LKC6</accession>
<dbReference type="Gene3D" id="1.10.357.10">
    <property type="entry name" value="Tetracycline Repressor, domain 2"/>
    <property type="match status" value="1"/>
</dbReference>
<evidence type="ECO:0000313" key="6">
    <source>
        <dbReference type="EMBL" id="NDK88623.1"/>
    </source>
</evidence>
<keyword evidence="2 4" id="KW-0238">DNA-binding</keyword>
<protein>
    <submittedName>
        <fullName evidence="6">TetR/AcrR family transcriptional regulator</fullName>
    </submittedName>
</protein>
<dbReference type="RefSeq" id="WP_059039515.1">
    <property type="nucleotide sequence ID" value="NZ_JAADZU010000007.1"/>
</dbReference>
<dbReference type="SUPFAM" id="SSF46689">
    <property type="entry name" value="Homeodomain-like"/>
    <property type="match status" value="1"/>
</dbReference>
<dbReference type="InterPro" id="IPR050109">
    <property type="entry name" value="HTH-type_TetR-like_transc_reg"/>
</dbReference>
<gene>
    <name evidence="6" type="ORF">GYA93_03350</name>
</gene>
<sequence length="184" mass="20403">MRSRTKIIDATIELIAHQGFAAASIAAVAKSAGVSRQTVYSIFGSREDLVSQSLAELATTLMSEVHTRLDGITDLTDYLIEFLVAGRSMSTNHPVLSTLMSAQDFHPFFDDGAMERTRAVVTEFLRPMTARQPQYEPYVEQIVDMVSLLGLSLVVVDDTARTDDEMREFLEMWLRPAITALDVG</sequence>
<evidence type="ECO:0000256" key="4">
    <source>
        <dbReference type="PROSITE-ProRule" id="PRU00335"/>
    </source>
</evidence>
<keyword evidence="7" id="KW-1185">Reference proteome</keyword>
<dbReference type="PANTHER" id="PTHR30055">
    <property type="entry name" value="HTH-TYPE TRANSCRIPTIONAL REGULATOR RUTR"/>
    <property type="match status" value="1"/>
</dbReference>
<feature type="DNA-binding region" description="H-T-H motif" evidence="4">
    <location>
        <begin position="24"/>
        <end position="43"/>
    </location>
</feature>
<dbReference type="AlphaFoldDB" id="A0A7K3LKC6"/>
<reference evidence="6 7" key="1">
    <citation type="submission" date="2020-01" db="EMBL/GenBank/DDBJ databases">
        <title>Investigation of new actinobacteria for the biodesulphurisation of diesel fuel.</title>
        <authorList>
            <person name="Athi Narayanan S.M."/>
        </authorList>
    </citation>
    <scope>NUCLEOTIDE SEQUENCE [LARGE SCALE GENOMIC DNA]</scope>
    <source>
        <strain evidence="6 7">213E</strain>
    </source>
</reference>
<proteinExistence type="predicted"/>
<dbReference type="PROSITE" id="PS50977">
    <property type="entry name" value="HTH_TETR_2"/>
    <property type="match status" value="1"/>
</dbReference>
<dbReference type="GO" id="GO:0000976">
    <property type="term" value="F:transcription cis-regulatory region binding"/>
    <property type="evidence" value="ECO:0007669"/>
    <property type="project" value="TreeGrafter"/>
</dbReference>
<keyword evidence="1" id="KW-0805">Transcription regulation</keyword>
<dbReference type="PANTHER" id="PTHR30055:SF234">
    <property type="entry name" value="HTH-TYPE TRANSCRIPTIONAL REGULATOR BETI"/>
    <property type="match status" value="1"/>
</dbReference>
<feature type="domain" description="HTH tetR-type" evidence="5">
    <location>
        <begin position="1"/>
        <end position="61"/>
    </location>
</feature>
<evidence type="ECO:0000256" key="2">
    <source>
        <dbReference type="ARBA" id="ARBA00023125"/>
    </source>
</evidence>
<dbReference type="Pfam" id="PF00440">
    <property type="entry name" value="TetR_N"/>
    <property type="match status" value="1"/>
</dbReference>
<keyword evidence="3" id="KW-0804">Transcription</keyword>
<evidence type="ECO:0000259" key="5">
    <source>
        <dbReference type="PROSITE" id="PS50977"/>
    </source>
</evidence>
<dbReference type="GO" id="GO:0003700">
    <property type="term" value="F:DNA-binding transcription factor activity"/>
    <property type="evidence" value="ECO:0007669"/>
    <property type="project" value="TreeGrafter"/>
</dbReference>
<dbReference type="EMBL" id="JAADZU010000007">
    <property type="protein sequence ID" value="NDK88623.1"/>
    <property type="molecule type" value="Genomic_DNA"/>
</dbReference>
<comment type="caution">
    <text evidence="6">The sequence shown here is derived from an EMBL/GenBank/DDBJ whole genome shotgun (WGS) entry which is preliminary data.</text>
</comment>
<name>A0A7K3LKC6_9ACTN</name>
<dbReference type="InterPro" id="IPR009057">
    <property type="entry name" value="Homeodomain-like_sf"/>
</dbReference>
<organism evidence="6 7">
    <name type="scientific">Gordonia desulfuricans</name>
    <dbReference type="NCBI Taxonomy" id="89051"/>
    <lineage>
        <taxon>Bacteria</taxon>
        <taxon>Bacillati</taxon>
        <taxon>Actinomycetota</taxon>
        <taxon>Actinomycetes</taxon>
        <taxon>Mycobacteriales</taxon>
        <taxon>Gordoniaceae</taxon>
        <taxon>Gordonia</taxon>
    </lineage>
</organism>
<evidence type="ECO:0000256" key="1">
    <source>
        <dbReference type="ARBA" id="ARBA00023015"/>
    </source>
</evidence>
<dbReference type="PRINTS" id="PR00455">
    <property type="entry name" value="HTHTETR"/>
</dbReference>
<dbReference type="InterPro" id="IPR001647">
    <property type="entry name" value="HTH_TetR"/>
</dbReference>
<evidence type="ECO:0000256" key="3">
    <source>
        <dbReference type="ARBA" id="ARBA00023163"/>
    </source>
</evidence>
<evidence type="ECO:0000313" key="7">
    <source>
        <dbReference type="Proteomes" id="UP000466307"/>
    </source>
</evidence>